<dbReference type="PROSITE" id="PS51184">
    <property type="entry name" value="JMJC"/>
    <property type="match status" value="1"/>
</dbReference>
<reference evidence="4" key="1">
    <citation type="journal article" date="2019" name="Database">
        <title>The radish genome database (RadishGD): an integrated information resource for radish genomics.</title>
        <authorList>
            <person name="Yu H.J."/>
            <person name="Baek S."/>
            <person name="Lee Y.J."/>
            <person name="Cho A."/>
            <person name="Mun J.H."/>
        </authorList>
    </citation>
    <scope>NUCLEOTIDE SEQUENCE [LARGE SCALE GENOMIC DNA]</scope>
    <source>
        <strain evidence="4">cv. WK10039</strain>
    </source>
</reference>
<dbReference type="SUPFAM" id="SSF51197">
    <property type="entry name" value="Clavaminate synthase-like"/>
    <property type="match status" value="1"/>
</dbReference>
<reference evidence="5" key="2">
    <citation type="submission" date="2025-08" db="UniProtKB">
        <authorList>
            <consortium name="RefSeq"/>
        </authorList>
    </citation>
    <scope>IDENTIFICATION</scope>
    <source>
        <tissue evidence="5">Leaf</tissue>
    </source>
</reference>
<dbReference type="Gene3D" id="2.60.120.650">
    <property type="entry name" value="Cupin"/>
    <property type="match status" value="1"/>
</dbReference>
<dbReference type="InterPro" id="IPR003349">
    <property type="entry name" value="JmjN"/>
</dbReference>
<dbReference type="Pfam" id="PF02373">
    <property type="entry name" value="JmjC"/>
    <property type="match status" value="1"/>
</dbReference>
<dbReference type="GO" id="GO:0006355">
    <property type="term" value="P:regulation of DNA-templated transcription"/>
    <property type="evidence" value="ECO:0007669"/>
    <property type="project" value="UniProtKB-ARBA"/>
</dbReference>
<evidence type="ECO:0000313" key="4">
    <source>
        <dbReference type="Proteomes" id="UP000504610"/>
    </source>
</evidence>
<dbReference type="Pfam" id="PF02375">
    <property type="entry name" value="JmjN"/>
    <property type="match status" value="1"/>
</dbReference>
<keyword evidence="4" id="KW-1185">Reference proteome</keyword>
<dbReference type="AlphaFoldDB" id="A0A6J0JD93"/>
<dbReference type="GO" id="GO:0034647">
    <property type="term" value="F:histone H3K4me/H3K4me2/H3K4me3 demethylase activity"/>
    <property type="evidence" value="ECO:0007669"/>
    <property type="project" value="TreeGrafter"/>
</dbReference>
<dbReference type="PANTHER" id="PTHR10694:SF54">
    <property type="entry name" value="INACTIVE LYSINE-SPECIFIC DEMETHYLASE JMJ19-RELATED"/>
    <property type="match status" value="1"/>
</dbReference>
<protein>
    <submittedName>
        <fullName evidence="5">Probable inactive lysine-specific demethylase JMJ19</fullName>
    </submittedName>
</protein>
<dbReference type="KEGG" id="rsz:108805584"/>
<dbReference type="InterPro" id="IPR004198">
    <property type="entry name" value="Znf_C5HC2"/>
</dbReference>
<evidence type="ECO:0000256" key="1">
    <source>
        <dbReference type="SAM" id="MobiDB-lite"/>
    </source>
</evidence>
<evidence type="ECO:0000313" key="5">
    <source>
        <dbReference type="RefSeq" id="XP_018433006.2"/>
    </source>
</evidence>
<evidence type="ECO:0000259" key="3">
    <source>
        <dbReference type="PROSITE" id="PS51184"/>
    </source>
</evidence>
<feature type="domain" description="JmjC" evidence="3">
    <location>
        <begin position="290"/>
        <end position="448"/>
    </location>
</feature>
<accession>A0A6J0JD93</accession>
<feature type="domain" description="JmjN" evidence="2">
    <location>
        <begin position="106"/>
        <end position="147"/>
    </location>
</feature>
<feature type="region of interest" description="Disordered" evidence="1">
    <location>
        <begin position="1"/>
        <end position="23"/>
    </location>
</feature>
<dbReference type="SMART" id="SM00558">
    <property type="entry name" value="JmjC"/>
    <property type="match status" value="1"/>
</dbReference>
<name>A0A6J0JD93_RAPSA</name>
<dbReference type="Proteomes" id="UP000504610">
    <property type="component" value="Chromosome 6"/>
</dbReference>
<dbReference type="GO" id="GO:0005634">
    <property type="term" value="C:nucleus"/>
    <property type="evidence" value="ECO:0007669"/>
    <property type="project" value="TreeGrafter"/>
</dbReference>
<dbReference type="RefSeq" id="XP_018433006.2">
    <property type="nucleotide sequence ID" value="XM_018577504.2"/>
</dbReference>
<dbReference type="InterPro" id="IPR003347">
    <property type="entry name" value="JmjC_dom"/>
</dbReference>
<feature type="compositionally biased region" description="Basic and acidic residues" evidence="1">
    <location>
        <begin position="645"/>
        <end position="660"/>
    </location>
</feature>
<evidence type="ECO:0000259" key="2">
    <source>
        <dbReference type="PROSITE" id="PS51183"/>
    </source>
</evidence>
<feature type="region of interest" description="Disordered" evidence="1">
    <location>
        <begin position="620"/>
        <end position="692"/>
    </location>
</feature>
<dbReference type="GO" id="GO:0000785">
    <property type="term" value="C:chromatin"/>
    <property type="evidence" value="ECO:0007669"/>
    <property type="project" value="TreeGrafter"/>
</dbReference>
<sequence length="710" mass="79677">MGIEGNHTYSKPGNMDKLPTPPGFVSQTTFVLRNVHQGRESSRPGQDQITGLCLDDASFKLSLNSRPWILHDHTNPTSESLKPIKPEEVKERRIQRVSKNVTLEEAPVFNPTEEEFSDTLSYIASLRDKAEPYGICCVVPPPSWKPPCLLEDKEIWEVSKFDTQVQLFDANDTMVKKEGDDDDHTSETDVKFCRVERGPKKTLETFKNFADSYKKKHFSVEDEVLSSKSSSTPSLKQEPTVEDVEKEYRQLVESPVVEIEVLYGNDLDTRTFSSGFPLPGGPSESCKYKTSGWNLNNTAKLPASLLSFEDCESVGVPRLSVGMFLSSQLWKSEKDRLYSLCYLHMGAPRVWYSIAGCHRSKVMNLFPEMSGEQQSKMSREPVMIMSPYALNMEGIPVTRCVQNPGQYVILFPGSCYSAVNCGFNCLEKANFAPIDWLPHGDVAVHQNQEKKKKSLISYDKILLGAAREAVKCLKENSLSKKKTAENMRWFNSCGKEGLFTSIVKSRVKQEKSRREFLASSLKSQRMDKSFDDGVSKRECCFCFVDLHLSGVQCSCSDERYSCLSHVRNLCACPSGKKRFLYRYTIDELNILVEALELQKLSAMFRWGNFDRNFYASSPAVKSSQQTGDKGKKADEVVVPCNNKDNNTRKDVEGGGKEQGKTKVKARSIMEIMNGNDDEASGPMRPCSNKTNKTCDGGSAVVNTAKKARKG</sequence>
<dbReference type="PANTHER" id="PTHR10694">
    <property type="entry name" value="LYSINE-SPECIFIC DEMETHYLASE"/>
    <property type="match status" value="1"/>
</dbReference>
<dbReference type="PROSITE" id="PS51183">
    <property type="entry name" value="JMJN"/>
    <property type="match status" value="1"/>
</dbReference>
<gene>
    <name evidence="5" type="primary">LOC108805584</name>
</gene>
<dbReference type="SMART" id="SM00545">
    <property type="entry name" value="JmjN"/>
    <property type="match status" value="1"/>
</dbReference>
<dbReference type="GeneID" id="108805584"/>
<proteinExistence type="predicted"/>
<dbReference type="OrthoDB" id="1678912at2759"/>
<dbReference type="Pfam" id="PF02928">
    <property type="entry name" value="zf-C5HC2"/>
    <property type="match status" value="1"/>
</dbReference>
<organism evidence="4 5">
    <name type="scientific">Raphanus sativus</name>
    <name type="common">Radish</name>
    <name type="synonym">Raphanus raphanistrum var. sativus</name>
    <dbReference type="NCBI Taxonomy" id="3726"/>
    <lineage>
        <taxon>Eukaryota</taxon>
        <taxon>Viridiplantae</taxon>
        <taxon>Streptophyta</taxon>
        <taxon>Embryophyta</taxon>
        <taxon>Tracheophyta</taxon>
        <taxon>Spermatophyta</taxon>
        <taxon>Magnoliopsida</taxon>
        <taxon>eudicotyledons</taxon>
        <taxon>Gunneridae</taxon>
        <taxon>Pentapetalae</taxon>
        <taxon>rosids</taxon>
        <taxon>malvids</taxon>
        <taxon>Brassicales</taxon>
        <taxon>Brassicaceae</taxon>
        <taxon>Brassiceae</taxon>
        <taxon>Raphanus</taxon>
    </lineage>
</organism>